<reference evidence="1 2" key="1">
    <citation type="submission" date="2016-10" db="EMBL/GenBank/DDBJ databases">
        <title>Comparative genomics uncovers the prolific and rare metabolic potential of the cyanobacterial genus Moorea.</title>
        <authorList>
            <person name="Leao T."/>
            <person name="Castelao G."/>
            <person name="Korobeynikov A."/>
            <person name="Monroe E.A."/>
            <person name="Podell S."/>
            <person name="Glukhov E."/>
            <person name="Allen E."/>
            <person name="Gerwick W.H."/>
            <person name="Gerwick L."/>
        </authorList>
    </citation>
    <scope>NUCLEOTIDE SEQUENCE [LARGE SCALE GENOMIC DNA]</scope>
    <source>
        <strain evidence="1 2">PNG5-198</strain>
    </source>
</reference>
<dbReference type="EMBL" id="MKZS01000001">
    <property type="protein sequence ID" value="OLT59637.1"/>
    <property type="molecule type" value="Genomic_DNA"/>
</dbReference>
<evidence type="ECO:0000313" key="2">
    <source>
        <dbReference type="Proteomes" id="UP000186657"/>
    </source>
</evidence>
<organism evidence="1 2">
    <name type="scientific">Moorena bouillonii PNG</name>
    <dbReference type="NCBI Taxonomy" id="568701"/>
    <lineage>
        <taxon>Bacteria</taxon>
        <taxon>Bacillati</taxon>
        <taxon>Cyanobacteriota</taxon>
        <taxon>Cyanophyceae</taxon>
        <taxon>Coleofasciculales</taxon>
        <taxon>Coleofasciculaceae</taxon>
        <taxon>Moorena</taxon>
    </lineage>
</organism>
<proteinExistence type="predicted"/>
<dbReference type="AlphaFoldDB" id="A0A1U7N109"/>
<name>A0A1U7N109_9CYAN</name>
<dbReference type="Proteomes" id="UP000186657">
    <property type="component" value="Unassembled WGS sequence"/>
</dbReference>
<sequence>MVDPPQPPLTKGGVGKVPLIKGKADFLKNLLPLAVLMQSLMGETPKTALHRFCLLPFALKSSSTK</sequence>
<gene>
    <name evidence="1" type="ORF">BJP37_11960</name>
</gene>
<comment type="caution">
    <text evidence="1">The sequence shown here is derived from an EMBL/GenBank/DDBJ whole genome shotgun (WGS) entry which is preliminary data.</text>
</comment>
<keyword evidence="2" id="KW-1185">Reference proteome</keyword>
<protein>
    <submittedName>
        <fullName evidence="1">Uncharacterized protein</fullName>
    </submittedName>
</protein>
<evidence type="ECO:0000313" key="1">
    <source>
        <dbReference type="EMBL" id="OLT59637.1"/>
    </source>
</evidence>
<accession>A0A1U7N109</accession>